<dbReference type="AlphaFoldDB" id="A0A0J7JYB1"/>
<dbReference type="PaxDb" id="67767-A0A0J7JYB1"/>
<keyword evidence="1" id="KW-0175">Coiled coil</keyword>
<evidence type="ECO:0000313" key="3">
    <source>
        <dbReference type="EMBL" id="KMQ83029.1"/>
    </source>
</evidence>
<feature type="compositionally biased region" description="Basic and acidic residues" evidence="2">
    <location>
        <begin position="196"/>
        <end position="248"/>
    </location>
</feature>
<keyword evidence="4" id="KW-1185">Reference proteome</keyword>
<evidence type="ECO:0000256" key="1">
    <source>
        <dbReference type="SAM" id="Coils"/>
    </source>
</evidence>
<name>A0A0J7JYB1_LASNI</name>
<reference evidence="3 4" key="1">
    <citation type="submission" date="2015-04" db="EMBL/GenBank/DDBJ databases">
        <title>Lasius niger genome sequencing.</title>
        <authorList>
            <person name="Konorov E.A."/>
            <person name="Nikitin M.A."/>
            <person name="Kirill M.V."/>
            <person name="Chang P."/>
        </authorList>
    </citation>
    <scope>NUCLEOTIDE SEQUENCE [LARGE SCALE GENOMIC DNA]</scope>
    <source>
        <tissue evidence="3">Whole</tissue>
    </source>
</reference>
<proteinExistence type="predicted"/>
<evidence type="ECO:0000256" key="2">
    <source>
        <dbReference type="SAM" id="MobiDB-lite"/>
    </source>
</evidence>
<sequence length="433" mass="49786">MRHISRLMRLISGKQPLENVVGLVENQQMKILFDHRGEFNVITEAAIKQIESKVGRLERLKNSASIPAYLKREKKIKVRAVKLNIIIANREINIEAMILNEKEKVCVMFGRHACKEMGRKLSKLPKGNYELTRWDIHLTEQDRKKMLKQREKEEKEQKVVKRKSTKSYIVYSKRAKISVSKEIPKEPSDEDVVITAEDRRMRPEAEEEDEFRRVNRTAGEDPDRASNSLDKVEVREVKCKSHKVRENVNKSQKSRKSESSSDSEQRVKLIDISNVPLSTNKGKTFLETLKSVRDKNNSVLSEKTIVETIESDRIKKNSAINNVNVIDLTDISDLSTIDIEENLITSTPKEVPKSSRKINNLTNNNSQYQREFKSSEIKSINSKNVAENKGTAHKNQFRVRNINELKEKNCSKDKEFKLARSIKAASRALGTGC</sequence>
<gene>
    <name evidence="3" type="ORF">RF55_21145</name>
</gene>
<feature type="coiled-coil region" evidence="1">
    <location>
        <begin position="351"/>
        <end position="378"/>
    </location>
</feature>
<accession>A0A0J7JYB1</accession>
<feature type="compositionally biased region" description="Basic and acidic residues" evidence="2">
    <location>
        <begin position="255"/>
        <end position="266"/>
    </location>
</feature>
<dbReference type="Proteomes" id="UP000036403">
    <property type="component" value="Unassembled WGS sequence"/>
</dbReference>
<protein>
    <submittedName>
        <fullName evidence="3">Uncharacterized protein</fullName>
    </submittedName>
</protein>
<feature type="region of interest" description="Disordered" evidence="2">
    <location>
        <begin position="180"/>
        <end position="266"/>
    </location>
</feature>
<dbReference type="EMBL" id="LBMM01021668">
    <property type="protein sequence ID" value="KMQ83029.1"/>
    <property type="molecule type" value="Genomic_DNA"/>
</dbReference>
<evidence type="ECO:0000313" key="4">
    <source>
        <dbReference type="Proteomes" id="UP000036403"/>
    </source>
</evidence>
<organism evidence="3 4">
    <name type="scientific">Lasius niger</name>
    <name type="common">Black garden ant</name>
    <dbReference type="NCBI Taxonomy" id="67767"/>
    <lineage>
        <taxon>Eukaryota</taxon>
        <taxon>Metazoa</taxon>
        <taxon>Ecdysozoa</taxon>
        <taxon>Arthropoda</taxon>
        <taxon>Hexapoda</taxon>
        <taxon>Insecta</taxon>
        <taxon>Pterygota</taxon>
        <taxon>Neoptera</taxon>
        <taxon>Endopterygota</taxon>
        <taxon>Hymenoptera</taxon>
        <taxon>Apocrita</taxon>
        <taxon>Aculeata</taxon>
        <taxon>Formicoidea</taxon>
        <taxon>Formicidae</taxon>
        <taxon>Formicinae</taxon>
        <taxon>Lasius</taxon>
        <taxon>Lasius</taxon>
    </lineage>
</organism>
<comment type="caution">
    <text evidence="3">The sequence shown here is derived from an EMBL/GenBank/DDBJ whole genome shotgun (WGS) entry which is preliminary data.</text>
</comment>
<dbReference type="OrthoDB" id="10681869at2759"/>
<feature type="coiled-coil region" evidence="1">
    <location>
        <begin position="136"/>
        <end position="163"/>
    </location>
</feature>
<dbReference type="STRING" id="67767.A0A0J7JYB1"/>